<sequence>MNLDPRIKSNVRFADDSTVTAEGVGRVLITCKNGEVAYMDDVLYVPTMKSNLLNLGQLLEKSYTMSMHQNLIEVFDKKQRLMIKAPLAKNRTFKVNLNAATIQCLSSLNVEEENESTTFNWLEAETYLNPSVVASNCLEEKRPEETEQIVANEEVYNRRSQRARFPSTRLADHEVFTDKEIADSG</sequence>
<reference evidence="2 3" key="1">
    <citation type="journal article" date="2023" name="Life. Sci Alliance">
        <title>Evolutionary insights into 3D genome organization and epigenetic landscape of Vigna mungo.</title>
        <authorList>
            <person name="Junaid A."/>
            <person name="Singh B."/>
            <person name="Bhatia S."/>
        </authorList>
    </citation>
    <scope>NUCLEOTIDE SEQUENCE [LARGE SCALE GENOMIC DNA]</scope>
    <source>
        <strain evidence="2">Urdbean</strain>
    </source>
</reference>
<keyword evidence="3" id="KW-1185">Reference proteome</keyword>
<evidence type="ECO:0000313" key="2">
    <source>
        <dbReference type="EMBL" id="WVZ14524.1"/>
    </source>
</evidence>
<proteinExistence type="predicted"/>
<evidence type="ECO:0000259" key="1">
    <source>
        <dbReference type="Pfam" id="PF22936"/>
    </source>
</evidence>
<accession>A0AAQ3S3P4</accession>
<dbReference type="InterPro" id="IPR054722">
    <property type="entry name" value="PolX-like_BBD"/>
</dbReference>
<dbReference type="Proteomes" id="UP001374535">
    <property type="component" value="Chromosome 4"/>
</dbReference>
<dbReference type="Pfam" id="PF22936">
    <property type="entry name" value="Pol_BBD"/>
    <property type="match status" value="1"/>
</dbReference>
<protein>
    <recommendedName>
        <fullName evidence="1">Retrovirus-related Pol polyprotein from transposon TNT 1-94-like beta-barrel domain-containing protein</fullName>
    </recommendedName>
</protein>
<dbReference type="EMBL" id="CP144697">
    <property type="protein sequence ID" value="WVZ14524.1"/>
    <property type="molecule type" value="Genomic_DNA"/>
</dbReference>
<name>A0AAQ3S3P4_VIGMU</name>
<dbReference type="AlphaFoldDB" id="A0AAQ3S3P4"/>
<organism evidence="2 3">
    <name type="scientific">Vigna mungo</name>
    <name type="common">Black gram</name>
    <name type="synonym">Phaseolus mungo</name>
    <dbReference type="NCBI Taxonomy" id="3915"/>
    <lineage>
        <taxon>Eukaryota</taxon>
        <taxon>Viridiplantae</taxon>
        <taxon>Streptophyta</taxon>
        <taxon>Embryophyta</taxon>
        <taxon>Tracheophyta</taxon>
        <taxon>Spermatophyta</taxon>
        <taxon>Magnoliopsida</taxon>
        <taxon>eudicotyledons</taxon>
        <taxon>Gunneridae</taxon>
        <taxon>Pentapetalae</taxon>
        <taxon>rosids</taxon>
        <taxon>fabids</taxon>
        <taxon>Fabales</taxon>
        <taxon>Fabaceae</taxon>
        <taxon>Papilionoideae</taxon>
        <taxon>50 kb inversion clade</taxon>
        <taxon>NPAAA clade</taxon>
        <taxon>indigoferoid/millettioid clade</taxon>
        <taxon>Phaseoleae</taxon>
        <taxon>Vigna</taxon>
    </lineage>
</organism>
<evidence type="ECO:0000313" key="3">
    <source>
        <dbReference type="Proteomes" id="UP001374535"/>
    </source>
</evidence>
<gene>
    <name evidence="2" type="ORF">V8G54_012090</name>
</gene>
<feature type="domain" description="Retrovirus-related Pol polyprotein from transposon TNT 1-94-like beta-barrel" evidence="1">
    <location>
        <begin position="3"/>
        <end position="63"/>
    </location>
</feature>